<dbReference type="GO" id="GO:0004674">
    <property type="term" value="F:protein serine/threonine kinase activity"/>
    <property type="evidence" value="ECO:0007669"/>
    <property type="project" value="TreeGrafter"/>
</dbReference>
<dbReference type="Gene3D" id="1.10.510.10">
    <property type="entry name" value="Transferase(Phosphotransferase) domain 1"/>
    <property type="match status" value="1"/>
</dbReference>
<dbReference type="Pfam" id="PF00069">
    <property type="entry name" value="Pkinase"/>
    <property type="match status" value="1"/>
</dbReference>
<dbReference type="Proteomes" id="UP001165740">
    <property type="component" value="Chromosome 7"/>
</dbReference>
<dbReference type="GeneID" id="106060564"/>
<dbReference type="GO" id="GO:0005737">
    <property type="term" value="C:cytoplasm"/>
    <property type="evidence" value="ECO:0007669"/>
    <property type="project" value="TreeGrafter"/>
</dbReference>
<dbReference type="InterPro" id="IPR011009">
    <property type="entry name" value="Kinase-like_dom_sf"/>
</dbReference>
<dbReference type="PROSITE" id="PS00108">
    <property type="entry name" value="PROTEIN_KINASE_ST"/>
    <property type="match status" value="1"/>
</dbReference>
<gene>
    <name evidence="3 4 5" type="primary">LOC106060564</name>
</gene>
<dbReference type="PANTHER" id="PTHR44167:SF24">
    <property type="entry name" value="SERINE_THREONINE-PROTEIN KINASE CHK2"/>
    <property type="match status" value="1"/>
</dbReference>
<reference evidence="3 4" key="1">
    <citation type="submission" date="2025-04" db="UniProtKB">
        <authorList>
            <consortium name="RefSeq"/>
        </authorList>
    </citation>
    <scope>IDENTIFICATION</scope>
</reference>
<keyword evidence="2" id="KW-1185">Reference proteome</keyword>
<accession>A0A9W3AWG1</accession>
<evidence type="ECO:0000313" key="3">
    <source>
        <dbReference type="RefSeq" id="XP_055891557.1"/>
    </source>
</evidence>
<dbReference type="OrthoDB" id="6065528at2759"/>
<feature type="domain" description="Protein kinase" evidence="1">
    <location>
        <begin position="157"/>
        <end position="428"/>
    </location>
</feature>
<evidence type="ECO:0000313" key="5">
    <source>
        <dbReference type="RefSeq" id="XP_055891559.1"/>
    </source>
</evidence>
<dbReference type="CDD" id="cd00180">
    <property type="entry name" value="PKc"/>
    <property type="match status" value="1"/>
</dbReference>
<dbReference type="GO" id="GO:0005634">
    <property type="term" value="C:nucleus"/>
    <property type="evidence" value="ECO:0007669"/>
    <property type="project" value="TreeGrafter"/>
</dbReference>
<evidence type="ECO:0000313" key="4">
    <source>
        <dbReference type="RefSeq" id="XP_055891558.1"/>
    </source>
</evidence>
<dbReference type="PANTHER" id="PTHR44167">
    <property type="entry name" value="OVARIAN-SPECIFIC SERINE/THREONINE-PROTEIN KINASE LOK-RELATED"/>
    <property type="match status" value="1"/>
</dbReference>
<evidence type="ECO:0000313" key="2">
    <source>
        <dbReference type="Proteomes" id="UP001165740"/>
    </source>
</evidence>
<dbReference type="RefSeq" id="XP_055891559.1">
    <property type="nucleotide sequence ID" value="XM_056035584.1"/>
</dbReference>
<dbReference type="SUPFAM" id="SSF56112">
    <property type="entry name" value="Protein kinase-like (PK-like)"/>
    <property type="match status" value="1"/>
</dbReference>
<dbReference type="InterPro" id="IPR008271">
    <property type="entry name" value="Ser/Thr_kinase_AS"/>
</dbReference>
<sequence length="548" mass="62561">MDYAGDFSQSKDDKSHEVDIAISCPLNSENSSHSLALKGHSVSRETHFPSGIIHQDEDDQVSDMCLGPRQVTKVIKWVLVPVPVSENVLTKKHAPDQHEDFQKGNKKRKIVEPVETLEERYNRESLQLLECCKLKSPRDAICRNFEPQIFSNVENLQEENIPLSSGTFGVVSRVKDRKTGHHFIKKMIISKKIELNEIKVPLLLPHKNLCAVYGIYLSLSTAFIILEDAGSSVVQLCGNNPLFAKRLSQDFTIEKLVLDMFKGLEHLHSHGLVHCDLKPENVCLKSTSTGFTLKLIDFGSCKEENEESLSGITPEYLPPSVNIVLFENEAKKLKLKPKLSGKDDVWAAGMVTLYMNKGEHAVIRHFINKVTYSVPQERTLVMQMISELKDPLPSYFTTERFILNLMFKYVLVVDRNFRWTSSQVSAFLKDQLNIHYKRKSLRQDGASSTGIIQVTPLSAQVDYMLEMPTGLELYNRIAVKKDQLNLTQRFNCPVLVKKETEQNFWFSSITKKALVKAEQETKRQQVSVYQECEEEMEYQNLVESFLKT</sequence>
<dbReference type="RefSeq" id="XP_055891558.1">
    <property type="nucleotide sequence ID" value="XM_056035583.1"/>
</dbReference>
<organism evidence="2 4">
    <name type="scientific">Biomphalaria glabrata</name>
    <name type="common">Bloodfluke planorb</name>
    <name type="synonym">Freshwater snail</name>
    <dbReference type="NCBI Taxonomy" id="6526"/>
    <lineage>
        <taxon>Eukaryota</taxon>
        <taxon>Metazoa</taxon>
        <taxon>Spiralia</taxon>
        <taxon>Lophotrochozoa</taxon>
        <taxon>Mollusca</taxon>
        <taxon>Gastropoda</taxon>
        <taxon>Heterobranchia</taxon>
        <taxon>Euthyneura</taxon>
        <taxon>Panpulmonata</taxon>
        <taxon>Hygrophila</taxon>
        <taxon>Lymnaeoidea</taxon>
        <taxon>Planorbidae</taxon>
        <taxon>Biomphalaria</taxon>
    </lineage>
</organism>
<proteinExistence type="predicted"/>
<name>A0A9W3AWG1_BIOGL</name>
<dbReference type="AlphaFoldDB" id="A0A9W3AWG1"/>
<dbReference type="GO" id="GO:0005524">
    <property type="term" value="F:ATP binding"/>
    <property type="evidence" value="ECO:0007669"/>
    <property type="project" value="InterPro"/>
</dbReference>
<dbReference type="Gene3D" id="3.30.200.20">
    <property type="entry name" value="Phosphorylase Kinase, domain 1"/>
    <property type="match status" value="1"/>
</dbReference>
<protein>
    <submittedName>
        <fullName evidence="3 4">Calcium/calmodulin-dependent protein kinase type 1D-like isoform X1</fullName>
    </submittedName>
</protein>
<dbReference type="InterPro" id="IPR000719">
    <property type="entry name" value="Prot_kinase_dom"/>
</dbReference>
<dbReference type="SMART" id="SM00220">
    <property type="entry name" value="S_TKc"/>
    <property type="match status" value="1"/>
</dbReference>
<dbReference type="PROSITE" id="PS50011">
    <property type="entry name" value="PROTEIN_KINASE_DOM"/>
    <property type="match status" value="1"/>
</dbReference>
<dbReference type="RefSeq" id="XP_055891557.1">
    <property type="nucleotide sequence ID" value="XM_056035582.1"/>
</dbReference>
<evidence type="ECO:0000259" key="1">
    <source>
        <dbReference type="PROSITE" id="PS50011"/>
    </source>
</evidence>
<dbReference type="GO" id="GO:0044773">
    <property type="term" value="P:mitotic DNA damage checkpoint signaling"/>
    <property type="evidence" value="ECO:0007669"/>
    <property type="project" value="TreeGrafter"/>
</dbReference>